<evidence type="ECO:0000313" key="3">
    <source>
        <dbReference type="Proteomes" id="UP000281564"/>
    </source>
</evidence>
<sequence>MTVTRRRILAAVAATGGAGALMGTGTAAMLRDTERYDASITAGTVDLRAEYELLTGPGAGEPDGQGIIDGPRVRLPIGSLSPTAASGSMRLTFALPQRGDAVNNPAALWLATDCPVPQSTAVAESIHVVVSYADCHSGSRLQRVTAGSLREVAEDLRGGFRVDGDPSTAGNDCLVDTVCLLIEYELDGYIGTETVALPLWFAALQCRNASTQNPFAGVDSDPCPAADPCPCCNTLGKLEFEDDTQSGLSESFATPGVYAFNNGDPDYGLEIYDTADKGGGSETVGIAFRLVSFTGGNAPPICTVAVKGGRGYEQYDRTDGLSADTLSLPGSDTNGIVYAPEGTAISHVTVCVCTADSKADCEGCTDPSHSNTVVSGWNGNGNGASGAARGDR</sequence>
<dbReference type="EMBL" id="QMDW01000024">
    <property type="protein sequence ID" value="RJX48213.1"/>
    <property type="molecule type" value="Genomic_DNA"/>
</dbReference>
<name>A0A3A6QKV3_9EURY</name>
<protein>
    <submittedName>
        <fullName evidence="2">Uncharacterized protein</fullName>
    </submittedName>
</protein>
<comment type="caution">
    <text evidence="2">The sequence shown here is derived from an EMBL/GenBank/DDBJ whole genome shotgun (WGS) entry which is preliminary data.</text>
</comment>
<organism evidence="2 3">
    <name type="scientific">Halonotius pteroides</name>
    <dbReference type="NCBI Taxonomy" id="268735"/>
    <lineage>
        <taxon>Archaea</taxon>
        <taxon>Methanobacteriati</taxon>
        <taxon>Methanobacteriota</taxon>
        <taxon>Stenosarchaea group</taxon>
        <taxon>Halobacteria</taxon>
        <taxon>Halobacteriales</taxon>
        <taxon>Haloferacaceae</taxon>
        <taxon>Halonotius</taxon>
    </lineage>
</organism>
<feature type="region of interest" description="Disordered" evidence="1">
    <location>
        <begin position="372"/>
        <end position="392"/>
    </location>
</feature>
<dbReference type="RefSeq" id="WP_133305146.1">
    <property type="nucleotide sequence ID" value="NZ_QMDW01000024.1"/>
</dbReference>
<keyword evidence="3" id="KW-1185">Reference proteome</keyword>
<proteinExistence type="predicted"/>
<dbReference type="PROSITE" id="PS51318">
    <property type="entry name" value="TAT"/>
    <property type="match status" value="1"/>
</dbReference>
<dbReference type="OrthoDB" id="162072at2157"/>
<dbReference type="InterPro" id="IPR006311">
    <property type="entry name" value="TAT_signal"/>
</dbReference>
<accession>A0A3A6QKV3</accession>
<evidence type="ECO:0000256" key="1">
    <source>
        <dbReference type="SAM" id="MobiDB-lite"/>
    </source>
</evidence>
<reference evidence="2 3" key="1">
    <citation type="submission" date="2018-06" db="EMBL/GenBank/DDBJ databases">
        <title>Halonotius sp. F13-13 a new haloarchaeeon isolated from a solar saltern from Isla Cristina, Huelva, Spain.</title>
        <authorList>
            <person name="Duran-Viseras A."/>
            <person name="Sanchez-Porro C."/>
            <person name="Ventosa A."/>
        </authorList>
    </citation>
    <scope>NUCLEOTIDE SEQUENCE [LARGE SCALE GENOMIC DNA]</scope>
    <source>
        <strain evidence="2 3">CECT 7525</strain>
    </source>
</reference>
<evidence type="ECO:0000313" key="2">
    <source>
        <dbReference type="EMBL" id="RJX48213.1"/>
    </source>
</evidence>
<dbReference type="AlphaFoldDB" id="A0A3A6QKV3"/>
<gene>
    <name evidence="2" type="ORF">DP106_12880</name>
</gene>
<dbReference type="Proteomes" id="UP000281564">
    <property type="component" value="Unassembled WGS sequence"/>
</dbReference>